<dbReference type="InterPro" id="IPR017850">
    <property type="entry name" value="Alkaline_phosphatase_core_sf"/>
</dbReference>
<dbReference type="EMBL" id="CAMXCT020000001">
    <property type="protein sequence ID" value="CAL1125435.1"/>
    <property type="molecule type" value="Genomic_DNA"/>
</dbReference>
<evidence type="ECO:0000313" key="8">
    <source>
        <dbReference type="EMBL" id="CAI3972060.1"/>
    </source>
</evidence>
<evidence type="ECO:0000313" key="9">
    <source>
        <dbReference type="EMBL" id="CAL4759372.1"/>
    </source>
</evidence>
<dbReference type="InterPro" id="IPR000917">
    <property type="entry name" value="Sulfatase_N"/>
</dbReference>
<feature type="transmembrane region" description="Helical" evidence="6">
    <location>
        <begin position="125"/>
        <end position="146"/>
    </location>
</feature>
<dbReference type="GO" id="GO:0005886">
    <property type="term" value="C:plasma membrane"/>
    <property type="evidence" value="ECO:0007669"/>
    <property type="project" value="UniProtKB-SubCell"/>
</dbReference>
<dbReference type="EMBL" id="CAMXCT030000001">
    <property type="protein sequence ID" value="CAL4759372.1"/>
    <property type="molecule type" value="Genomic_DNA"/>
</dbReference>
<proteinExistence type="predicted"/>
<reference evidence="9 10" key="2">
    <citation type="submission" date="2024-05" db="EMBL/GenBank/DDBJ databases">
        <authorList>
            <person name="Chen Y."/>
            <person name="Shah S."/>
            <person name="Dougan E. K."/>
            <person name="Thang M."/>
            <person name="Chan C."/>
        </authorList>
    </citation>
    <scope>NUCLEOTIDE SEQUENCE [LARGE SCALE GENOMIC DNA]</scope>
</reference>
<keyword evidence="5 6" id="KW-0472">Membrane</keyword>
<keyword evidence="10" id="KW-1185">Reference proteome</keyword>
<feature type="transmembrane region" description="Helical" evidence="6">
    <location>
        <begin position="71"/>
        <end position="89"/>
    </location>
</feature>
<feature type="transmembrane region" description="Helical" evidence="6">
    <location>
        <begin position="40"/>
        <end position="64"/>
    </location>
</feature>
<evidence type="ECO:0000256" key="6">
    <source>
        <dbReference type="SAM" id="Phobius"/>
    </source>
</evidence>
<sequence length="583" mass="64959">MLVWVSITAILFACFEEYKNLKAPFKYWYDFDLSFIDSLIVVWSLWVVTILLAAVPVAMGLCLIFLGRARLGWFLVGTCLALIFFWLALDGRVYRVTGVHLTSYAENLGAEDALEWVGGLKGSQALLIGPVTIGILLSVCGALGSIESLSTLQRRWSWLSSPTTSVVFALLILVGCLGLAPAQLAASKYGIVSALQVALPVNLPLLDPTRLLPSELAEFRKEFERSAVPIGLEAASQLNHPVEVEHGLASSERKPNIVVLVLESFRHDAIREMMPQLDRWADQGIQANRHYASSNRSQFGMFALLYGQSALRYQATIDANIPPQTCVSLAELGYESHYMSGGAVVWAGMDRFINDRNFDTLFIDLEDDWPQRDQRVLTKIADTLDTAERPQFVLGFLMSTHYNYRYPKQYELHLPVVEELTDNVREAEHLIENRGAILNRYRNAAGFMDDILATFLSRIDLSNTIVVITGDHGESIFDDGVLSHSSRLSEIQTRVPMLVVGPGIPKRSIDQVTSQSGPLELLLIDGKRRFRVDLARDGELTAVGFLDERAQLQNIDSQDAENWVESLGEELKLRLGNTAQESP</sequence>
<dbReference type="Pfam" id="PF00884">
    <property type="entry name" value="Sulfatase"/>
    <property type="match status" value="1"/>
</dbReference>
<dbReference type="Proteomes" id="UP001152797">
    <property type="component" value="Unassembled WGS sequence"/>
</dbReference>
<evidence type="ECO:0000256" key="2">
    <source>
        <dbReference type="ARBA" id="ARBA00022475"/>
    </source>
</evidence>
<evidence type="ECO:0000256" key="3">
    <source>
        <dbReference type="ARBA" id="ARBA00022692"/>
    </source>
</evidence>
<dbReference type="PANTHER" id="PTHR47371:SF3">
    <property type="entry name" value="PHOSPHOGLYCEROL TRANSFERASE I"/>
    <property type="match status" value="1"/>
</dbReference>
<evidence type="ECO:0000256" key="5">
    <source>
        <dbReference type="ARBA" id="ARBA00023136"/>
    </source>
</evidence>
<feature type="domain" description="Sulfatase N-terminal" evidence="7">
    <location>
        <begin position="255"/>
        <end position="515"/>
    </location>
</feature>
<evidence type="ECO:0000256" key="4">
    <source>
        <dbReference type="ARBA" id="ARBA00022989"/>
    </source>
</evidence>
<evidence type="ECO:0000256" key="1">
    <source>
        <dbReference type="ARBA" id="ARBA00004651"/>
    </source>
</evidence>
<dbReference type="Gene3D" id="3.40.720.10">
    <property type="entry name" value="Alkaline Phosphatase, subunit A"/>
    <property type="match status" value="1"/>
</dbReference>
<organism evidence="8">
    <name type="scientific">Cladocopium goreaui</name>
    <dbReference type="NCBI Taxonomy" id="2562237"/>
    <lineage>
        <taxon>Eukaryota</taxon>
        <taxon>Sar</taxon>
        <taxon>Alveolata</taxon>
        <taxon>Dinophyceae</taxon>
        <taxon>Suessiales</taxon>
        <taxon>Symbiodiniaceae</taxon>
        <taxon>Cladocopium</taxon>
    </lineage>
</organism>
<evidence type="ECO:0000313" key="10">
    <source>
        <dbReference type="Proteomes" id="UP001152797"/>
    </source>
</evidence>
<comment type="subcellular location">
    <subcellularLocation>
        <location evidence="1">Cell membrane</location>
        <topology evidence="1">Multi-pass membrane protein</topology>
    </subcellularLocation>
</comment>
<keyword evidence="2" id="KW-1003">Cell membrane</keyword>
<keyword evidence="4 6" id="KW-1133">Transmembrane helix</keyword>
<reference evidence="8" key="1">
    <citation type="submission" date="2022-10" db="EMBL/GenBank/DDBJ databases">
        <authorList>
            <person name="Chen Y."/>
            <person name="Dougan E. K."/>
            <person name="Chan C."/>
            <person name="Rhodes N."/>
            <person name="Thang M."/>
        </authorList>
    </citation>
    <scope>NUCLEOTIDE SEQUENCE</scope>
</reference>
<evidence type="ECO:0000259" key="7">
    <source>
        <dbReference type="Pfam" id="PF00884"/>
    </source>
</evidence>
<dbReference type="AlphaFoldDB" id="A0A9P1BG16"/>
<keyword evidence="3 6" id="KW-0812">Transmembrane</keyword>
<gene>
    <name evidence="8" type="ORF">C1SCF055_LOCUS650</name>
</gene>
<name>A0A9P1BG16_9DINO</name>
<dbReference type="InterPro" id="IPR050448">
    <property type="entry name" value="OpgB/LTA_synthase_biosynth"/>
</dbReference>
<feature type="transmembrane region" description="Helical" evidence="6">
    <location>
        <begin position="158"/>
        <end position="180"/>
    </location>
</feature>
<dbReference type="SUPFAM" id="SSF53649">
    <property type="entry name" value="Alkaline phosphatase-like"/>
    <property type="match status" value="1"/>
</dbReference>
<dbReference type="PANTHER" id="PTHR47371">
    <property type="entry name" value="LIPOTEICHOIC ACID SYNTHASE"/>
    <property type="match status" value="1"/>
</dbReference>
<comment type="caution">
    <text evidence="8">The sequence shown here is derived from an EMBL/GenBank/DDBJ whole genome shotgun (WGS) entry which is preliminary data.</text>
</comment>
<accession>A0A9P1BG16</accession>
<protein>
    <submittedName>
        <fullName evidence="9">Inner membrane protein YejM</fullName>
    </submittedName>
</protein>
<dbReference type="EMBL" id="CAMXCT010000001">
    <property type="protein sequence ID" value="CAI3972060.1"/>
    <property type="molecule type" value="Genomic_DNA"/>
</dbReference>
<dbReference type="OrthoDB" id="103349at2759"/>